<evidence type="ECO:0000256" key="7">
    <source>
        <dbReference type="ARBA" id="ARBA00023006"/>
    </source>
</evidence>
<dbReference type="Proteomes" id="UP000815325">
    <property type="component" value="Unassembled WGS sequence"/>
</dbReference>
<evidence type="ECO:0000256" key="6">
    <source>
        <dbReference type="ARBA" id="ARBA00022989"/>
    </source>
</evidence>
<comment type="function">
    <text evidence="10">Phospholipid scramblase involved in autophagy. Cycles between the preautophagosomal structure/phagophore assembly site (PAS) and the cytoplasmic vesicle pool and supplies membrane for the growing autophagosome. Lipid scramblase activity plays a key role in preautophagosomal structure/phagophore assembly by distributing the phospholipids that arrive through ATG2 from the cytoplasmic to the luminal leaflet of the bilayer, thereby driving autophagosomal membrane expansion.</text>
</comment>
<keyword evidence="8 10" id="KW-0445">Lipid transport</keyword>
<dbReference type="PANTHER" id="PTHR13038:SF10">
    <property type="entry name" value="AUTOPHAGY-RELATED PROTEIN 9"/>
    <property type="match status" value="1"/>
</dbReference>
<comment type="caution">
    <text evidence="10">Lacks conserved residue(s) required for the propagation of feature annotation.</text>
</comment>
<accession>A0ABQ7GIL8</accession>
<evidence type="ECO:0000256" key="8">
    <source>
        <dbReference type="ARBA" id="ARBA00023055"/>
    </source>
</evidence>
<protein>
    <recommendedName>
        <fullName evidence="3 10">Autophagy-related protein 9</fullName>
    </recommendedName>
</protein>
<feature type="transmembrane region" description="Helical" evidence="10">
    <location>
        <begin position="36"/>
        <end position="57"/>
    </location>
</feature>
<comment type="similarity">
    <text evidence="2 10">Belongs to the ATG9 family.</text>
</comment>
<evidence type="ECO:0000256" key="10">
    <source>
        <dbReference type="RuleBase" id="RU364027"/>
    </source>
</evidence>
<dbReference type="PANTHER" id="PTHR13038">
    <property type="entry name" value="APG9 AUTOPHAGY 9"/>
    <property type="match status" value="1"/>
</dbReference>
<evidence type="ECO:0000313" key="11">
    <source>
        <dbReference type="EMBL" id="KAF5834470.1"/>
    </source>
</evidence>
<sequence length="172" mass="19350">MPQITLMLPDIQETCDIIDVALYPHVLKSRGLAADVLLLTYLLIFGSYWAWSVVHFLNDIRDMVEIRHFVSNKLGCSDRRMSMMTWAELLHKVVMVQQTTRLCITRDLDEHAVVSRVMRKDNYLIALINKGVLRLAPPPLVPTLTVALRGAAGKTAWAMEAASTLAHRAAQV</sequence>
<keyword evidence="5 10" id="KW-0812">Transmembrane</keyword>
<evidence type="ECO:0000256" key="5">
    <source>
        <dbReference type="ARBA" id="ARBA00022692"/>
    </source>
</evidence>
<keyword evidence="9 10" id="KW-0472">Membrane</keyword>
<gene>
    <name evidence="11" type="ORF">DUNSADRAFT_8826</name>
</gene>
<proteinExistence type="inferred from homology"/>
<comment type="subcellular location">
    <subcellularLocation>
        <location evidence="1 10">Preautophagosomal structure membrane</location>
        <topology evidence="1 10">Multi-pass membrane protein</topology>
    </subcellularLocation>
</comment>
<evidence type="ECO:0000313" key="12">
    <source>
        <dbReference type="Proteomes" id="UP000815325"/>
    </source>
</evidence>
<keyword evidence="12" id="KW-1185">Reference proteome</keyword>
<evidence type="ECO:0000256" key="4">
    <source>
        <dbReference type="ARBA" id="ARBA00022448"/>
    </source>
</evidence>
<reference evidence="11" key="1">
    <citation type="submission" date="2017-08" db="EMBL/GenBank/DDBJ databases">
        <authorList>
            <person name="Polle J.E."/>
            <person name="Barry K."/>
            <person name="Cushman J."/>
            <person name="Schmutz J."/>
            <person name="Tran D."/>
            <person name="Hathwaick L.T."/>
            <person name="Yim W.C."/>
            <person name="Jenkins J."/>
            <person name="Mckie-Krisberg Z.M."/>
            <person name="Prochnik S."/>
            <person name="Lindquist E."/>
            <person name="Dockter R.B."/>
            <person name="Adam C."/>
            <person name="Molina H."/>
            <person name="Bunkerborg J."/>
            <person name="Jin E."/>
            <person name="Buchheim M."/>
            <person name="Magnuson J."/>
        </authorList>
    </citation>
    <scope>NUCLEOTIDE SEQUENCE</scope>
    <source>
        <strain evidence="11">CCAP 19/18</strain>
    </source>
</reference>
<comment type="caution">
    <text evidence="11">The sequence shown here is derived from an EMBL/GenBank/DDBJ whole genome shotgun (WGS) entry which is preliminary data.</text>
</comment>
<dbReference type="Pfam" id="PF04109">
    <property type="entry name" value="ATG9"/>
    <property type="match status" value="1"/>
</dbReference>
<name>A0ABQ7GIL8_DUNSA</name>
<evidence type="ECO:0000256" key="3">
    <source>
        <dbReference type="ARBA" id="ARBA00018074"/>
    </source>
</evidence>
<dbReference type="EMBL" id="MU069754">
    <property type="protein sequence ID" value="KAF5834470.1"/>
    <property type="molecule type" value="Genomic_DNA"/>
</dbReference>
<keyword evidence="6 10" id="KW-1133">Transmembrane helix</keyword>
<evidence type="ECO:0000256" key="9">
    <source>
        <dbReference type="ARBA" id="ARBA00023136"/>
    </source>
</evidence>
<dbReference type="InterPro" id="IPR007241">
    <property type="entry name" value="Autophagy-rel_prot_9"/>
</dbReference>
<keyword evidence="4 10" id="KW-0813">Transport</keyword>
<evidence type="ECO:0000256" key="2">
    <source>
        <dbReference type="ARBA" id="ARBA00006185"/>
    </source>
</evidence>
<keyword evidence="7 10" id="KW-0072">Autophagy</keyword>
<organism evidence="11 12">
    <name type="scientific">Dunaliella salina</name>
    <name type="common">Green alga</name>
    <name type="synonym">Protococcus salinus</name>
    <dbReference type="NCBI Taxonomy" id="3046"/>
    <lineage>
        <taxon>Eukaryota</taxon>
        <taxon>Viridiplantae</taxon>
        <taxon>Chlorophyta</taxon>
        <taxon>core chlorophytes</taxon>
        <taxon>Chlorophyceae</taxon>
        <taxon>CS clade</taxon>
        <taxon>Chlamydomonadales</taxon>
        <taxon>Dunaliellaceae</taxon>
        <taxon>Dunaliella</taxon>
    </lineage>
</organism>
<evidence type="ECO:0000256" key="1">
    <source>
        <dbReference type="ARBA" id="ARBA00004511"/>
    </source>
</evidence>